<feature type="transmembrane region" description="Helical" evidence="9">
    <location>
        <begin position="372"/>
        <end position="391"/>
    </location>
</feature>
<evidence type="ECO:0000259" key="10">
    <source>
        <dbReference type="PROSITE" id="PS50893"/>
    </source>
</evidence>
<keyword evidence="3" id="KW-0813">Transport</keyword>
<keyword evidence="8 9" id="KW-0472">Membrane</keyword>
<dbReference type="InterPro" id="IPR043926">
    <property type="entry name" value="ABCG_dom"/>
</dbReference>
<dbReference type="SMART" id="SM00382">
    <property type="entry name" value="AAA"/>
    <property type="match status" value="1"/>
</dbReference>
<dbReference type="GO" id="GO:0016020">
    <property type="term" value="C:membrane"/>
    <property type="evidence" value="ECO:0007669"/>
    <property type="project" value="UniProtKB-SubCell"/>
</dbReference>
<comment type="subcellular location">
    <subcellularLocation>
        <location evidence="1">Membrane</location>
        <topology evidence="1">Multi-pass membrane protein</topology>
    </subcellularLocation>
</comment>
<evidence type="ECO:0000256" key="6">
    <source>
        <dbReference type="ARBA" id="ARBA00022840"/>
    </source>
</evidence>
<keyword evidence="4 9" id="KW-0812">Transmembrane</keyword>
<evidence type="ECO:0000256" key="5">
    <source>
        <dbReference type="ARBA" id="ARBA00022741"/>
    </source>
</evidence>
<comment type="caution">
    <text evidence="11">The sequence shown here is derived from an EMBL/GenBank/DDBJ whole genome shotgun (WGS) entry which is preliminary data.</text>
</comment>
<proteinExistence type="inferred from homology"/>
<dbReference type="InterPro" id="IPR003439">
    <property type="entry name" value="ABC_transporter-like_ATP-bd"/>
</dbReference>
<dbReference type="Pfam" id="PF00005">
    <property type="entry name" value="ABC_tran"/>
    <property type="match status" value="1"/>
</dbReference>
<evidence type="ECO:0000256" key="1">
    <source>
        <dbReference type="ARBA" id="ARBA00004141"/>
    </source>
</evidence>
<feature type="transmembrane region" description="Helical" evidence="9">
    <location>
        <begin position="460"/>
        <end position="486"/>
    </location>
</feature>
<comment type="similarity">
    <text evidence="2">Belongs to the ABC transporter superfamily. ABCG family. Eye pigment precursor importer (TC 3.A.1.204) subfamily.</text>
</comment>
<keyword evidence="7 9" id="KW-1133">Transmembrane helix</keyword>
<evidence type="ECO:0000313" key="11">
    <source>
        <dbReference type="EMBL" id="KAL3842528.1"/>
    </source>
</evidence>
<evidence type="ECO:0000313" key="12">
    <source>
        <dbReference type="Proteomes" id="UP001634394"/>
    </source>
</evidence>
<dbReference type="EMBL" id="JBJQND010000017">
    <property type="protein sequence ID" value="KAL3842528.1"/>
    <property type="molecule type" value="Genomic_DNA"/>
</dbReference>
<feature type="transmembrane region" description="Helical" evidence="9">
    <location>
        <begin position="493"/>
        <end position="511"/>
    </location>
</feature>
<evidence type="ECO:0000256" key="9">
    <source>
        <dbReference type="SAM" id="Phobius"/>
    </source>
</evidence>
<dbReference type="Pfam" id="PF19055">
    <property type="entry name" value="ABC2_membrane_7"/>
    <property type="match status" value="1"/>
</dbReference>
<feature type="transmembrane region" description="Helical" evidence="9">
    <location>
        <begin position="585"/>
        <end position="605"/>
    </location>
</feature>
<feature type="domain" description="ABC transporter" evidence="10">
    <location>
        <begin position="20"/>
        <end position="230"/>
    </location>
</feature>
<evidence type="ECO:0000256" key="3">
    <source>
        <dbReference type="ARBA" id="ARBA00022448"/>
    </source>
</evidence>
<organism evidence="11 12">
    <name type="scientific">Sinanodonta woodiana</name>
    <name type="common">Chinese pond mussel</name>
    <name type="synonym">Anodonta woodiana</name>
    <dbReference type="NCBI Taxonomy" id="1069815"/>
    <lineage>
        <taxon>Eukaryota</taxon>
        <taxon>Metazoa</taxon>
        <taxon>Spiralia</taxon>
        <taxon>Lophotrochozoa</taxon>
        <taxon>Mollusca</taxon>
        <taxon>Bivalvia</taxon>
        <taxon>Autobranchia</taxon>
        <taxon>Heteroconchia</taxon>
        <taxon>Palaeoheterodonta</taxon>
        <taxon>Unionida</taxon>
        <taxon>Unionoidea</taxon>
        <taxon>Unionidae</taxon>
        <taxon>Unioninae</taxon>
        <taxon>Sinanodonta</taxon>
    </lineage>
</organism>
<dbReference type="GO" id="GO:0005524">
    <property type="term" value="F:ATP binding"/>
    <property type="evidence" value="ECO:0007669"/>
    <property type="project" value="UniProtKB-KW"/>
</dbReference>
<dbReference type="InterPro" id="IPR003593">
    <property type="entry name" value="AAA+_ATPase"/>
</dbReference>
<dbReference type="PROSITE" id="PS50893">
    <property type="entry name" value="ABC_TRANSPORTER_2"/>
    <property type="match status" value="1"/>
</dbReference>
<sequence>MTDVVFDLGPGETAKAPKGLVFRNVSVHANGISLLNYVSGAALPGHLLAVMGPSGSGKTSLLNTLSGRLSIDSGEVTLNGNPVDKRIKRKICYVLQNDIFFSNLTLKETLSFTAILRLPEEMPQQDKLDKMMTLAEELGLERCMDTSNYIFFQEPTSGLDYGTAFSLIQTLKTFTEHHQKTVVTTIHQPSSQIFFQFDTLLLMCNGHSVYYGSTRDVVDYFASIELPMTSHYNPADFILEKLKSGQEVQEKIIQASYEKRKVLNNPDMLTHDKNDHNLEETHKEVSAVVEGDIDQSKWKWGKIPGNILNKLKRKPKPSDTVEEDTGSIHMSLLDLENTTFSRRKWPTKFITQYKQLTLRTFRQSRKRIMNKFKLIETVFLTALLSLIWFQLPRIEETLRDRMGVVIPMEKIVINKERAAGWYRLSAYYLAKITTEITLIIVQPIFFLTIVYWSVGLSGPGPFFATMGTIFVHSFVGQTMGLFLGILCMDMRRGISIATVVIMFIMLLGGFYTRHMPVWISWIKYLSFLHYTFHALLYLELSGGSPIQCATETGTTSSNFFSCFEGNNTRIPTQDLLQFYRIDLNYWGYFMPLFVFISLFLLLGYVQLRFFQKLK</sequence>
<dbReference type="PANTHER" id="PTHR48041">
    <property type="entry name" value="ABC TRANSPORTER G FAMILY MEMBER 28"/>
    <property type="match status" value="1"/>
</dbReference>
<dbReference type="InterPro" id="IPR013525">
    <property type="entry name" value="ABC2_TM"/>
</dbReference>
<dbReference type="InterPro" id="IPR050352">
    <property type="entry name" value="ABCG_transporters"/>
</dbReference>
<dbReference type="SUPFAM" id="SSF52540">
    <property type="entry name" value="P-loop containing nucleoside triphosphate hydrolases"/>
    <property type="match status" value="1"/>
</dbReference>
<dbReference type="AlphaFoldDB" id="A0ABD3U1M5"/>
<accession>A0ABD3U1M5</accession>
<protein>
    <recommendedName>
        <fullName evidence="10">ABC transporter domain-containing protein</fullName>
    </recommendedName>
</protein>
<keyword evidence="6" id="KW-0067">ATP-binding</keyword>
<evidence type="ECO:0000256" key="7">
    <source>
        <dbReference type="ARBA" id="ARBA00022989"/>
    </source>
</evidence>
<feature type="transmembrane region" description="Helical" evidence="9">
    <location>
        <begin position="432"/>
        <end position="454"/>
    </location>
</feature>
<keyword evidence="12" id="KW-1185">Reference proteome</keyword>
<dbReference type="Proteomes" id="UP001634394">
    <property type="component" value="Unassembled WGS sequence"/>
</dbReference>
<dbReference type="InterPro" id="IPR027417">
    <property type="entry name" value="P-loop_NTPase"/>
</dbReference>
<dbReference type="Pfam" id="PF01061">
    <property type="entry name" value="ABC2_membrane"/>
    <property type="match status" value="1"/>
</dbReference>
<evidence type="ECO:0000256" key="2">
    <source>
        <dbReference type="ARBA" id="ARBA00005814"/>
    </source>
</evidence>
<dbReference type="Gene3D" id="3.40.50.300">
    <property type="entry name" value="P-loop containing nucleotide triphosphate hydrolases"/>
    <property type="match status" value="2"/>
</dbReference>
<keyword evidence="5" id="KW-0547">Nucleotide-binding</keyword>
<reference evidence="11 12" key="1">
    <citation type="submission" date="2024-11" db="EMBL/GenBank/DDBJ databases">
        <title>Chromosome-level genome assembly of the freshwater bivalve Anodonta woodiana.</title>
        <authorList>
            <person name="Chen X."/>
        </authorList>
    </citation>
    <scope>NUCLEOTIDE SEQUENCE [LARGE SCALE GENOMIC DNA]</scope>
    <source>
        <strain evidence="11">MN2024</strain>
        <tissue evidence="11">Gills</tissue>
    </source>
</reference>
<name>A0ABD3U1M5_SINWO</name>
<evidence type="ECO:0000256" key="4">
    <source>
        <dbReference type="ARBA" id="ARBA00022692"/>
    </source>
</evidence>
<dbReference type="PANTHER" id="PTHR48041:SF63">
    <property type="entry name" value="EARLY GENE AT 23, ISOFORM C"/>
    <property type="match status" value="1"/>
</dbReference>
<evidence type="ECO:0000256" key="8">
    <source>
        <dbReference type="ARBA" id="ARBA00023136"/>
    </source>
</evidence>
<gene>
    <name evidence="11" type="ORF">ACJMK2_020531</name>
</gene>